<sequence>MDYTNAEWEYYTPRGGIQREERIRIPMLGLTLHDIKLELVCEEQDRERNSTAMRKAIDDTMIESLILRVEIEGQQCMRQLSADLLAKKNPTTKELTDFITHRTQISQQVKKLWIIQRKYSPGALQCLATAGDPAEPLEAKHAPLFLPSGLSLLQAMPLLSAPNIVIAEAQLCDVQCSESLEVIRHGLIAKRWLQTYKTLNSRHQHQNTQSRTLVDGQQRKINLAAATYWQVWHALEQADLRLPKDEEEVKRRKQHTMKGKRKEAQQANENSEVRGVPGMGEKTRVTSWIWYAAGGMEGVVGEAMHEGVRVEWSKAYTHVKCWWEEERLLQEEMVCCLLTLKWQAVQWDQCAMPSHYTGQIVYSTTHVQGAMAFTARVATAMEAPRKATIMHYGWQWPTAVMHCTLPV</sequence>
<protein>
    <submittedName>
        <fullName evidence="2">Uncharacterized protein</fullName>
    </submittedName>
</protein>
<dbReference type="EMBL" id="JARIHO010000113">
    <property type="protein sequence ID" value="KAJ7302707.1"/>
    <property type="molecule type" value="Genomic_DNA"/>
</dbReference>
<evidence type="ECO:0000313" key="2">
    <source>
        <dbReference type="EMBL" id="KAJ7302707.1"/>
    </source>
</evidence>
<accession>A0AAD6Z0L9</accession>
<dbReference type="Proteomes" id="UP001218218">
    <property type="component" value="Unassembled WGS sequence"/>
</dbReference>
<organism evidence="2 3">
    <name type="scientific">Mycena albidolilacea</name>
    <dbReference type="NCBI Taxonomy" id="1033008"/>
    <lineage>
        <taxon>Eukaryota</taxon>
        <taxon>Fungi</taxon>
        <taxon>Dikarya</taxon>
        <taxon>Basidiomycota</taxon>
        <taxon>Agaricomycotina</taxon>
        <taxon>Agaricomycetes</taxon>
        <taxon>Agaricomycetidae</taxon>
        <taxon>Agaricales</taxon>
        <taxon>Marasmiineae</taxon>
        <taxon>Mycenaceae</taxon>
        <taxon>Mycena</taxon>
    </lineage>
</organism>
<feature type="region of interest" description="Disordered" evidence="1">
    <location>
        <begin position="246"/>
        <end position="277"/>
    </location>
</feature>
<keyword evidence="3" id="KW-1185">Reference proteome</keyword>
<name>A0AAD6Z0L9_9AGAR</name>
<evidence type="ECO:0000256" key="1">
    <source>
        <dbReference type="SAM" id="MobiDB-lite"/>
    </source>
</evidence>
<dbReference type="AlphaFoldDB" id="A0AAD6Z0L9"/>
<reference evidence="2" key="1">
    <citation type="submission" date="2023-03" db="EMBL/GenBank/DDBJ databases">
        <title>Massive genome expansion in bonnet fungi (Mycena s.s.) driven by repeated elements and novel gene families across ecological guilds.</title>
        <authorList>
            <consortium name="Lawrence Berkeley National Laboratory"/>
            <person name="Harder C.B."/>
            <person name="Miyauchi S."/>
            <person name="Viragh M."/>
            <person name="Kuo A."/>
            <person name="Thoen E."/>
            <person name="Andreopoulos B."/>
            <person name="Lu D."/>
            <person name="Skrede I."/>
            <person name="Drula E."/>
            <person name="Henrissat B."/>
            <person name="Morin E."/>
            <person name="Kohler A."/>
            <person name="Barry K."/>
            <person name="LaButti K."/>
            <person name="Morin E."/>
            <person name="Salamov A."/>
            <person name="Lipzen A."/>
            <person name="Mereny Z."/>
            <person name="Hegedus B."/>
            <person name="Baldrian P."/>
            <person name="Stursova M."/>
            <person name="Weitz H."/>
            <person name="Taylor A."/>
            <person name="Grigoriev I.V."/>
            <person name="Nagy L.G."/>
            <person name="Martin F."/>
            <person name="Kauserud H."/>
        </authorList>
    </citation>
    <scope>NUCLEOTIDE SEQUENCE</scope>
    <source>
        <strain evidence="2">CBHHK002</strain>
    </source>
</reference>
<comment type="caution">
    <text evidence="2">The sequence shown here is derived from an EMBL/GenBank/DDBJ whole genome shotgun (WGS) entry which is preliminary data.</text>
</comment>
<evidence type="ECO:0000313" key="3">
    <source>
        <dbReference type="Proteomes" id="UP001218218"/>
    </source>
</evidence>
<feature type="compositionally biased region" description="Basic residues" evidence="1">
    <location>
        <begin position="251"/>
        <end position="261"/>
    </location>
</feature>
<gene>
    <name evidence="2" type="ORF">DFH08DRAFT_826449</name>
</gene>
<proteinExistence type="predicted"/>